<organism evidence="1 2">
    <name type="scientific">Reticulibacter mediterranei</name>
    <dbReference type="NCBI Taxonomy" id="2778369"/>
    <lineage>
        <taxon>Bacteria</taxon>
        <taxon>Bacillati</taxon>
        <taxon>Chloroflexota</taxon>
        <taxon>Ktedonobacteria</taxon>
        <taxon>Ktedonobacterales</taxon>
        <taxon>Reticulibacteraceae</taxon>
        <taxon>Reticulibacter</taxon>
    </lineage>
</organism>
<evidence type="ECO:0000313" key="1">
    <source>
        <dbReference type="EMBL" id="GHO96541.1"/>
    </source>
</evidence>
<comment type="caution">
    <text evidence="1">The sequence shown here is derived from an EMBL/GenBank/DDBJ whole genome shotgun (WGS) entry which is preliminary data.</text>
</comment>
<dbReference type="EMBL" id="BNJK01000001">
    <property type="protein sequence ID" value="GHO96541.1"/>
    <property type="molecule type" value="Genomic_DNA"/>
</dbReference>
<evidence type="ECO:0000313" key="2">
    <source>
        <dbReference type="Proteomes" id="UP000597444"/>
    </source>
</evidence>
<dbReference type="RefSeq" id="WP_220207161.1">
    <property type="nucleotide sequence ID" value="NZ_BNJK01000001.1"/>
</dbReference>
<reference evidence="1" key="1">
    <citation type="submission" date="2020-10" db="EMBL/GenBank/DDBJ databases">
        <title>Taxonomic study of unclassified bacteria belonging to the class Ktedonobacteria.</title>
        <authorList>
            <person name="Yabe S."/>
            <person name="Wang C.M."/>
            <person name="Zheng Y."/>
            <person name="Sakai Y."/>
            <person name="Cavaletti L."/>
            <person name="Monciardini P."/>
            <person name="Donadio S."/>
        </authorList>
    </citation>
    <scope>NUCLEOTIDE SEQUENCE</scope>
    <source>
        <strain evidence="1">ID150040</strain>
    </source>
</reference>
<accession>A0A8J3IUP4</accession>
<keyword evidence="2" id="KW-1185">Reference proteome</keyword>
<dbReference type="AlphaFoldDB" id="A0A8J3IUP4"/>
<dbReference type="Proteomes" id="UP000597444">
    <property type="component" value="Unassembled WGS sequence"/>
</dbReference>
<gene>
    <name evidence="1" type="ORF">KSF_065890</name>
</gene>
<proteinExistence type="predicted"/>
<protein>
    <submittedName>
        <fullName evidence="1">Uncharacterized protein</fullName>
    </submittedName>
</protein>
<name>A0A8J3IUP4_9CHLR</name>
<sequence>MKHTRIFDAGLGYGSISTLETLTDCTIVKRDDQWWMFAAGVDPEINLLSASLPKGVPLSDEVWQITLDPTDTRKPALLAGKSRSSWWDGKGGRHCPSYVKGLDPEAQRWVERIYYAGATHHQAGPYSIGYLQWNGTERVDQSMPVFTANAYWEHGSVYEPNLIYHDGKWKL</sequence>